<sequence length="285" mass="31270">MLRTMITATNTLTNLQQKMDVTSNNIANSNTHGYKSQQATFQELLYQQYNNDVLDRTERETPVGIRYGVGAGIAQLQLVSTQGSLQTTNRALDFAFTTPNQYFNVLMEDGNGEYNTVHTRQGDFYLSPMEDGQVMLVNLDGNAIADEDGNPITFPEGGESFVVREGGVLEIKYPPLADGTIPAEAVQLGVTQVLKPQLLEHLSGTYFDLPTNFEELGYNEADVAVQLEGQARGAIAVQNNVLESSNVDMSKELTDLIATQRAYQFNARAVTIADQMLGLINSARS</sequence>
<name>A0A1C0Y848_9BACL</name>
<evidence type="ECO:0000259" key="3">
    <source>
        <dbReference type="Pfam" id="PF00460"/>
    </source>
</evidence>
<reference evidence="5 6" key="1">
    <citation type="submission" date="2016-07" db="EMBL/GenBank/DDBJ databases">
        <title>Caryophanon tenue genome sequencing.</title>
        <authorList>
            <person name="Verma A."/>
            <person name="Pal Y."/>
            <person name="Krishnamurthi S."/>
        </authorList>
    </citation>
    <scope>NUCLEOTIDE SEQUENCE [LARGE SCALE GENOMIC DNA]</scope>
    <source>
        <strain evidence="5 6">DSM 14152</strain>
    </source>
</reference>
<dbReference type="PANTHER" id="PTHR30435">
    <property type="entry name" value="FLAGELLAR PROTEIN"/>
    <property type="match status" value="1"/>
</dbReference>
<dbReference type="InterPro" id="IPR020013">
    <property type="entry name" value="Flagellar_FlgE/F/G"/>
</dbReference>
<dbReference type="PANTHER" id="PTHR30435:SF19">
    <property type="entry name" value="FLAGELLAR BASAL-BODY ROD PROTEIN FLGG"/>
    <property type="match status" value="1"/>
</dbReference>
<dbReference type="InterPro" id="IPR019776">
    <property type="entry name" value="Flagellar_basal_body_rod_CS"/>
</dbReference>
<comment type="subcellular location">
    <subcellularLocation>
        <location evidence="2">Bacterial flagellum basal body</location>
    </subcellularLocation>
</comment>
<feature type="domain" description="Flagellar basal-body/hook protein C-terminal" evidence="4">
    <location>
        <begin position="239"/>
        <end position="282"/>
    </location>
</feature>
<proteinExistence type="inferred from homology"/>
<dbReference type="EMBL" id="MASJ01000038">
    <property type="protein sequence ID" value="OCS83303.1"/>
    <property type="molecule type" value="Genomic_DNA"/>
</dbReference>
<dbReference type="GO" id="GO:0009425">
    <property type="term" value="C:bacterial-type flagellum basal body"/>
    <property type="evidence" value="ECO:0007669"/>
    <property type="project" value="UniProtKB-SubCell"/>
</dbReference>
<dbReference type="Pfam" id="PF06429">
    <property type="entry name" value="Flg_bbr_C"/>
    <property type="match status" value="1"/>
</dbReference>
<evidence type="ECO:0000259" key="4">
    <source>
        <dbReference type="Pfam" id="PF06429"/>
    </source>
</evidence>
<evidence type="ECO:0000313" key="5">
    <source>
        <dbReference type="EMBL" id="OCS83303.1"/>
    </source>
</evidence>
<comment type="caution">
    <text evidence="5">The sequence shown here is derived from an EMBL/GenBank/DDBJ whole genome shotgun (WGS) entry which is preliminary data.</text>
</comment>
<dbReference type="GO" id="GO:0071978">
    <property type="term" value="P:bacterial-type flagellum-dependent swarming motility"/>
    <property type="evidence" value="ECO:0007669"/>
    <property type="project" value="TreeGrafter"/>
</dbReference>
<dbReference type="STRING" id="33978.A6M13_04570"/>
<evidence type="ECO:0000256" key="2">
    <source>
        <dbReference type="RuleBase" id="RU362116"/>
    </source>
</evidence>
<dbReference type="InterPro" id="IPR010930">
    <property type="entry name" value="Flg_bb/hook_C_dom"/>
</dbReference>
<feature type="domain" description="Flagellar basal body rod protein N-terminal" evidence="3">
    <location>
        <begin position="7"/>
        <end position="35"/>
    </location>
</feature>
<keyword evidence="5" id="KW-0969">Cilium</keyword>
<protein>
    <submittedName>
        <fullName evidence="5">Flagellar hook-basal body protein</fullName>
    </submittedName>
</protein>
<dbReference type="AlphaFoldDB" id="A0A1C0Y848"/>
<keyword evidence="5" id="KW-0966">Cell projection</keyword>
<accession>A0A1C0Y848</accession>
<dbReference type="PROSITE" id="PS00588">
    <property type="entry name" value="FLAGELLA_BB_ROD"/>
    <property type="match status" value="1"/>
</dbReference>
<dbReference type="Pfam" id="PF00460">
    <property type="entry name" value="Flg_bb_rod"/>
    <property type="match status" value="1"/>
</dbReference>
<evidence type="ECO:0000256" key="1">
    <source>
        <dbReference type="ARBA" id="ARBA00009677"/>
    </source>
</evidence>
<dbReference type="RefSeq" id="WP_066546912.1">
    <property type="nucleotide sequence ID" value="NZ_MASJ01000038.1"/>
</dbReference>
<dbReference type="OrthoDB" id="9804559at2"/>
<comment type="similarity">
    <text evidence="1 2">Belongs to the flagella basal body rod proteins family.</text>
</comment>
<dbReference type="InterPro" id="IPR001444">
    <property type="entry name" value="Flag_bb_rod_N"/>
</dbReference>
<keyword evidence="5" id="KW-0282">Flagellum</keyword>
<organism evidence="5 6">
    <name type="scientific">Caryophanon tenue</name>
    <dbReference type="NCBI Taxonomy" id="33978"/>
    <lineage>
        <taxon>Bacteria</taxon>
        <taxon>Bacillati</taxon>
        <taxon>Bacillota</taxon>
        <taxon>Bacilli</taxon>
        <taxon>Bacillales</taxon>
        <taxon>Caryophanaceae</taxon>
        <taxon>Caryophanon</taxon>
    </lineage>
</organism>
<keyword evidence="2" id="KW-0975">Bacterial flagellum</keyword>
<dbReference type="Proteomes" id="UP000093199">
    <property type="component" value="Unassembled WGS sequence"/>
</dbReference>
<dbReference type="NCBIfam" id="TIGR03506">
    <property type="entry name" value="FlgEFG_subfam"/>
    <property type="match status" value="1"/>
</dbReference>
<keyword evidence="6" id="KW-1185">Reference proteome</keyword>
<evidence type="ECO:0000313" key="6">
    <source>
        <dbReference type="Proteomes" id="UP000093199"/>
    </source>
</evidence>
<gene>
    <name evidence="5" type="ORF">A6M13_04570</name>
</gene>